<keyword evidence="1" id="KW-1133">Transmembrane helix</keyword>
<dbReference type="RefSeq" id="WP_019933806.1">
    <property type="nucleotide sequence ID" value="NZ_CP166302.1"/>
</dbReference>
<protein>
    <submittedName>
        <fullName evidence="3">DUF4212 domain-containing protein</fullName>
    </submittedName>
</protein>
<keyword evidence="4" id="KW-1185">Reference proteome</keyword>
<name>A0ABW7NXM4_9GAMM</name>
<proteinExistence type="predicted"/>
<sequence length="88" mass="10294">MAFENQEKAKAYWQENLRLMGILLAIWFTVSYLFGIVLVEALNAFTIGGAKLGFWFSQQGAIYVFVVLIFVYVWRMNVLDKKYNVEEE</sequence>
<evidence type="ECO:0000313" key="3">
    <source>
        <dbReference type="EMBL" id="MFH7563953.1"/>
    </source>
</evidence>
<dbReference type="Pfam" id="PF13937">
    <property type="entry name" value="DUF4212"/>
    <property type="match status" value="1"/>
</dbReference>
<keyword evidence="1" id="KW-0812">Transmembrane</keyword>
<evidence type="ECO:0000259" key="2">
    <source>
        <dbReference type="Pfam" id="PF13937"/>
    </source>
</evidence>
<dbReference type="Proteomes" id="UP001610706">
    <property type="component" value="Unassembled WGS sequence"/>
</dbReference>
<feature type="domain" description="Sodium symporter small subunit" evidence="2">
    <location>
        <begin position="9"/>
        <end position="86"/>
    </location>
</feature>
<comment type="caution">
    <text evidence="3">The sequence shown here is derived from an EMBL/GenBank/DDBJ whole genome shotgun (WGS) entry which is preliminary data.</text>
</comment>
<reference evidence="3 4" key="1">
    <citation type="submission" date="2024-08" db="EMBL/GenBank/DDBJ databases">
        <title>Oceanimonas smirnovii Genome sequencing and assembly.</title>
        <authorList>
            <person name="Tang B."/>
        </authorList>
    </citation>
    <scope>NUCLEOTIDE SEQUENCE [LARGE SCALE GENOMIC DNA]</scope>
    <source>
        <strain evidence="3 4">OS2020-119</strain>
    </source>
</reference>
<organism evidence="3 4">
    <name type="scientific">Oceanimonas smirnovii</name>
    <dbReference type="NCBI Taxonomy" id="264574"/>
    <lineage>
        <taxon>Bacteria</taxon>
        <taxon>Pseudomonadati</taxon>
        <taxon>Pseudomonadota</taxon>
        <taxon>Gammaproteobacteria</taxon>
        <taxon>Aeromonadales</taxon>
        <taxon>Aeromonadaceae</taxon>
        <taxon>Oceanimonas</taxon>
    </lineage>
</organism>
<feature type="transmembrane region" description="Helical" evidence="1">
    <location>
        <begin position="54"/>
        <end position="74"/>
    </location>
</feature>
<accession>A0ABW7NXM4</accession>
<evidence type="ECO:0000256" key="1">
    <source>
        <dbReference type="SAM" id="Phobius"/>
    </source>
</evidence>
<dbReference type="InterPro" id="IPR019886">
    <property type="entry name" value="Na_symporter_ssu"/>
</dbReference>
<feature type="transmembrane region" description="Helical" evidence="1">
    <location>
        <begin position="21"/>
        <end position="42"/>
    </location>
</feature>
<gene>
    <name evidence="3" type="ORF">AB9R89_01245</name>
</gene>
<dbReference type="NCBIfam" id="TIGR03647">
    <property type="entry name" value="Na_symport_sm"/>
    <property type="match status" value="1"/>
</dbReference>
<keyword evidence="1" id="KW-0472">Membrane</keyword>
<evidence type="ECO:0000313" key="4">
    <source>
        <dbReference type="Proteomes" id="UP001610706"/>
    </source>
</evidence>
<dbReference type="EMBL" id="JBGFTR010000001">
    <property type="protein sequence ID" value="MFH7563953.1"/>
    <property type="molecule type" value="Genomic_DNA"/>
</dbReference>